<comment type="caution">
    <text evidence="2">The sequence shown here is derived from an EMBL/GenBank/DDBJ whole genome shotgun (WGS) entry which is preliminary data.</text>
</comment>
<evidence type="ECO:0000313" key="2">
    <source>
        <dbReference type="EMBL" id="CVI62548.1"/>
    </source>
</evidence>
<proteinExistence type="predicted"/>
<dbReference type="Proteomes" id="UP000192140">
    <property type="component" value="Unassembled WGS sequence"/>
</dbReference>
<evidence type="ECO:0000256" key="1">
    <source>
        <dbReference type="SAM" id="MobiDB-lite"/>
    </source>
</evidence>
<sequence length="111" mass="12691">MPAKSEEIRNSKQRERQQKLRDADKKAKRPGRDDVARTALFMAISAMAAEGATETLGKFKKRVVRMLVKQGFDEHESLTVFDGLVEKYRDGDWPFRRKPHLLYPDGADEGA</sequence>
<name>A0A1S7U815_9HYPH</name>
<keyword evidence="3" id="KW-1185">Reference proteome</keyword>
<organism evidence="2 3">
    <name type="scientific">Agrobacterium deltaense NCPPB 1641</name>
    <dbReference type="NCBI Taxonomy" id="1183425"/>
    <lineage>
        <taxon>Bacteria</taxon>
        <taxon>Pseudomonadati</taxon>
        <taxon>Pseudomonadota</taxon>
        <taxon>Alphaproteobacteria</taxon>
        <taxon>Hyphomicrobiales</taxon>
        <taxon>Rhizobiaceae</taxon>
        <taxon>Rhizobium/Agrobacterium group</taxon>
        <taxon>Agrobacterium</taxon>
    </lineage>
</organism>
<dbReference type="RefSeq" id="WP_080853813.1">
    <property type="nucleotide sequence ID" value="NZ_LT009776.1"/>
</dbReference>
<accession>A0A1S7U815</accession>
<reference evidence="2" key="1">
    <citation type="submission" date="2016-01" db="EMBL/GenBank/DDBJ databases">
        <authorList>
            <person name="Regsiter A."/>
            <person name="william w."/>
        </authorList>
    </citation>
    <scope>NUCLEOTIDE SEQUENCE</scope>
    <source>
        <strain evidence="2">NCPPB 1641</strain>
    </source>
</reference>
<evidence type="ECO:0000313" key="3">
    <source>
        <dbReference type="Proteomes" id="UP000192140"/>
    </source>
</evidence>
<feature type="region of interest" description="Disordered" evidence="1">
    <location>
        <begin position="1"/>
        <end position="32"/>
    </location>
</feature>
<gene>
    <name evidence="2" type="ORF">AGR7A_Lc90001</name>
</gene>
<protein>
    <submittedName>
        <fullName evidence="2">Uncharacterized protein</fullName>
    </submittedName>
</protein>
<dbReference type="AlphaFoldDB" id="A0A1S7U815"/>
<dbReference type="EMBL" id="FCNP01000047">
    <property type="protein sequence ID" value="CVI62548.1"/>
    <property type="molecule type" value="Genomic_DNA"/>
</dbReference>